<proteinExistence type="predicted"/>
<evidence type="ECO:0000313" key="2">
    <source>
        <dbReference type="EMBL" id="SVD79323.1"/>
    </source>
</evidence>
<dbReference type="EMBL" id="UINC01173625">
    <property type="protein sequence ID" value="SVD79323.1"/>
    <property type="molecule type" value="Genomic_DNA"/>
</dbReference>
<sequence length="90" mass="10948">MESEKEEKIRLEAEQEAAQEWHNNNRDSEIPKMVYDCFTEAWKDFLIKTREETFESIFDEMDITDIEYGDYIKLFVETRLETGDLSYYEK</sequence>
<name>A0A382Y7U7_9ZZZZ</name>
<protein>
    <submittedName>
        <fullName evidence="2">Uncharacterized protein</fullName>
    </submittedName>
</protein>
<feature type="region of interest" description="Disordered" evidence="1">
    <location>
        <begin position="1"/>
        <end position="24"/>
    </location>
</feature>
<accession>A0A382Y7U7</accession>
<gene>
    <name evidence="2" type="ORF">METZ01_LOCUS432177</name>
</gene>
<organism evidence="2">
    <name type="scientific">marine metagenome</name>
    <dbReference type="NCBI Taxonomy" id="408172"/>
    <lineage>
        <taxon>unclassified sequences</taxon>
        <taxon>metagenomes</taxon>
        <taxon>ecological metagenomes</taxon>
    </lineage>
</organism>
<reference evidence="2" key="1">
    <citation type="submission" date="2018-05" db="EMBL/GenBank/DDBJ databases">
        <authorList>
            <person name="Lanie J.A."/>
            <person name="Ng W.-L."/>
            <person name="Kazmierczak K.M."/>
            <person name="Andrzejewski T.M."/>
            <person name="Davidsen T.M."/>
            <person name="Wayne K.J."/>
            <person name="Tettelin H."/>
            <person name="Glass J.I."/>
            <person name="Rusch D."/>
            <person name="Podicherti R."/>
            <person name="Tsui H.-C.T."/>
            <person name="Winkler M.E."/>
        </authorList>
    </citation>
    <scope>NUCLEOTIDE SEQUENCE</scope>
</reference>
<feature type="compositionally biased region" description="Basic and acidic residues" evidence="1">
    <location>
        <begin position="1"/>
        <end position="13"/>
    </location>
</feature>
<dbReference type="AlphaFoldDB" id="A0A382Y7U7"/>
<evidence type="ECO:0000256" key="1">
    <source>
        <dbReference type="SAM" id="MobiDB-lite"/>
    </source>
</evidence>